<dbReference type="EMBL" id="ML977596">
    <property type="protein sequence ID" value="KAF1999316.1"/>
    <property type="molecule type" value="Genomic_DNA"/>
</dbReference>
<protein>
    <submittedName>
        <fullName evidence="1">Uncharacterized protein</fullName>
    </submittedName>
</protein>
<keyword evidence="2" id="KW-1185">Reference proteome</keyword>
<dbReference type="Proteomes" id="UP000799779">
    <property type="component" value="Unassembled WGS sequence"/>
</dbReference>
<accession>A0A6A5WNY5</accession>
<evidence type="ECO:0000313" key="1">
    <source>
        <dbReference type="EMBL" id="KAF1999316.1"/>
    </source>
</evidence>
<sequence length="88" mass="9388">MPQLSVPLAIPAASVAHSSATALRIAFSSASATHETSSVRLLRLSNAVPTPQIPRTPHSRSSNVYTRCPLPEIHTIARPLTVNQLSTH</sequence>
<feature type="non-terminal residue" evidence="1">
    <location>
        <position position="1"/>
    </location>
</feature>
<gene>
    <name evidence="1" type="ORF">P154DRAFT_523351</name>
</gene>
<organism evidence="1 2">
    <name type="scientific">Amniculicola lignicola CBS 123094</name>
    <dbReference type="NCBI Taxonomy" id="1392246"/>
    <lineage>
        <taxon>Eukaryota</taxon>
        <taxon>Fungi</taxon>
        <taxon>Dikarya</taxon>
        <taxon>Ascomycota</taxon>
        <taxon>Pezizomycotina</taxon>
        <taxon>Dothideomycetes</taxon>
        <taxon>Pleosporomycetidae</taxon>
        <taxon>Pleosporales</taxon>
        <taxon>Amniculicolaceae</taxon>
        <taxon>Amniculicola</taxon>
    </lineage>
</organism>
<proteinExistence type="predicted"/>
<name>A0A6A5WNY5_9PLEO</name>
<reference evidence="1" key="1">
    <citation type="journal article" date="2020" name="Stud. Mycol.">
        <title>101 Dothideomycetes genomes: a test case for predicting lifestyles and emergence of pathogens.</title>
        <authorList>
            <person name="Haridas S."/>
            <person name="Albert R."/>
            <person name="Binder M."/>
            <person name="Bloem J."/>
            <person name="Labutti K."/>
            <person name="Salamov A."/>
            <person name="Andreopoulos B."/>
            <person name="Baker S."/>
            <person name="Barry K."/>
            <person name="Bills G."/>
            <person name="Bluhm B."/>
            <person name="Cannon C."/>
            <person name="Castanera R."/>
            <person name="Culley D."/>
            <person name="Daum C."/>
            <person name="Ezra D."/>
            <person name="Gonzalez J."/>
            <person name="Henrissat B."/>
            <person name="Kuo A."/>
            <person name="Liang C."/>
            <person name="Lipzen A."/>
            <person name="Lutzoni F."/>
            <person name="Magnuson J."/>
            <person name="Mondo S."/>
            <person name="Nolan M."/>
            <person name="Ohm R."/>
            <person name="Pangilinan J."/>
            <person name="Park H.-J."/>
            <person name="Ramirez L."/>
            <person name="Alfaro M."/>
            <person name="Sun H."/>
            <person name="Tritt A."/>
            <person name="Yoshinaga Y."/>
            <person name="Zwiers L.-H."/>
            <person name="Turgeon B."/>
            <person name="Goodwin S."/>
            <person name="Spatafora J."/>
            <person name="Crous P."/>
            <person name="Grigoriev I."/>
        </authorList>
    </citation>
    <scope>NUCLEOTIDE SEQUENCE</scope>
    <source>
        <strain evidence="1">CBS 123094</strain>
    </source>
</reference>
<dbReference type="AlphaFoldDB" id="A0A6A5WNY5"/>
<evidence type="ECO:0000313" key="2">
    <source>
        <dbReference type="Proteomes" id="UP000799779"/>
    </source>
</evidence>